<evidence type="ECO:0000256" key="1">
    <source>
        <dbReference type="ARBA" id="ARBA00007441"/>
    </source>
</evidence>
<dbReference type="EMBL" id="MKZY01000006">
    <property type="protein sequence ID" value="OOO08109.1"/>
    <property type="molecule type" value="Genomic_DNA"/>
</dbReference>
<dbReference type="InterPro" id="IPR004838">
    <property type="entry name" value="NHTrfase_class1_PyrdxlP-BS"/>
</dbReference>
<dbReference type="VEuPathDB" id="FungiDB:AO090103000262"/>
<dbReference type="InterPro" id="IPR015421">
    <property type="entry name" value="PyrdxlP-dep_Trfase_major"/>
</dbReference>
<evidence type="ECO:0000313" key="4">
    <source>
        <dbReference type="EMBL" id="OOO08109.1"/>
    </source>
</evidence>
<comment type="caution">
    <text evidence="4">The sequence shown here is derived from an EMBL/GenBank/DDBJ whole genome shotgun (WGS) entry which is preliminary data.</text>
</comment>
<dbReference type="PANTHER" id="PTHR43795:SF39">
    <property type="entry name" value="AMINOTRANSFERASE CLASS I_CLASSII DOMAIN-CONTAINING PROTEIN"/>
    <property type="match status" value="1"/>
</dbReference>
<comment type="similarity">
    <text evidence="1">Belongs to the class-I pyridoxal-phosphate-dependent aminotransferase family.</text>
</comment>
<dbReference type="GO" id="GO:0008483">
    <property type="term" value="F:transaminase activity"/>
    <property type="evidence" value="ECO:0007669"/>
    <property type="project" value="UniProtKB-KW"/>
</dbReference>
<keyword evidence="2" id="KW-0663">Pyridoxal phosphate</keyword>
<dbReference type="Gene3D" id="3.40.640.10">
    <property type="entry name" value="Type I PLP-dependent aspartate aminotransferase-like (Major domain)"/>
    <property type="match status" value="2"/>
</dbReference>
<name>A0A1S9DGC3_ASPOZ</name>
<reference evidence="4 5" key="1">
    <citation type="submission" date="2016-10" db="EMBL/GenBank/DDBJ databases">
        <title>Genome sequencing of Aspergillus oryzae BCC7051.</title>
        <authorList>
            <person name="Thammarongtham C."/>
            <person name="Vorapreeda T."/>
            <person name="Nookaew I."/>
            <person name="Srisuk T."/>
            <person name="Land M."/>
            <person name="Jeennor S."/>
            <person name="Laoteng K."/>
        </authorList>
    </citation>
    <scope>NUCLEOTIDE SEQUENCE [LARGE SCALE GENOMIC DNA]</scope>
    <source>
        <strain evidence="4 5">BCC7051</strain>
    </source>
</reference>
<organism evidence="4 5">
    <name type="scientific">Aspergillus oryzae</name>
    <name type="common">Yellow koji mold</name>
    <dbReference type="NCBI Taxonomy" id="5062"/>
    <lineage>
        <taxon>Eukaryota</taxon>
        <taxon>Fungi</taxon>
        <taxon>Dikarya</taxon>
        <taxon>Ascomycota</taxon>
        <taxon>Pezizomycotina</taxon>
        <taxon>Eurotiomycetes</taxon>
        <taxon>Eurotiomycetidae</taxon>
        <taxon>Eurotiales</taxon>
        <taxon>Aspergillaceae</taxon>
        <taxon>Aspergillus</taxon>
        <taxon>Aspergillus subgen. Circumdati</taxon>
    </lineage>
</organism>
<sequence length="263" mass="28830">MLSKRGETYAEAGLANGYLGHLKAPFDKENKEGVVCFSNAENFLMQDVILDYIRTRAASGLDRTSLTYHEGPFGSRRLREAMAKLITTYFYPASPITSDNILFTSSVTSLNAVCALCLTDPNDGILLGDDPSGPSAVIQYEEAFLKARDDDGVSVRALLICNPHNPLGRCYPRETLEALLQFCQKYQIHIISDEVYALSVYEENTSTDGFISLLSIEPANNGVNPALIHVLYGMSKDFAAAGLRLGCLISQNQNFLQAALSIR</sequence>
<dbReference type="GO" id="GO:0006520">
    <property type="term" value="P:amino acid metabolic process"/>
    <property type="evidence" value="ECO:0007669"/>
    <property type="project" value="TreeGrafter"/>
</dbReference>
<accession>A0A1S9DGC3</accession>
<dbReference type="OrthoDB" id="7042322at2759"/>
<dbReference type="CDD" id="cd00609">
    <property type="entry name" value="AAT_like"/>
    <property type="match status" value="1"/>
</dbReference>
<keyword evidence="4" id="KW-0808">Transferase</keyword>
<dbReference type="SUPFAM" id="SSF53383">
    <property type="entry name" value="PLP-dependent transferases"/>
    <property type="match status" value="1"/>
</dbReference>
<evidence type="ECO:0000256" key="2">
    <source>
        <dbReference type="ARBA" id="ARBA00022898"/>
    </source>
</evidence>
<dbReference type="AlphaFoldDB" id="A0A1S9DGC3"/>
<dbReference type="InterPro" id="IPR004839">
    <property type="entry name" value="Aminotransferase_I/II_large"/>
</dbReference>
<dbReference type="Pfam" id="PF00155">
    <property type="entry name" value="Aminotran_1_2"/>
    <property type="match status" value="1"/>
</dbReference>
<dbReference type="PRINTS" id="PR00753">
    <property type="entry name" value="ACCSYNTHASE"/>
</dbReference>
<feature type="domain" description="Aminotransferase class I/classII large" evidence="3">
    <location>
        <begin position="149"/>
        <end position="260"/>
    </location>
</feature>
<keyword evidence="4" id="KW-0032">Aminotransferase</keyword>
<evidence type="ECO:0000259" key="3">
    <source>
        <dbReference type="Pfam" id="PF00155"/>
    </source>
</evidence>
<protein>
    <submittedName>
        <fullName evidence="4">Aminotransferase class I and II</fullName>
    </submittedName>
</protein>
<gene>
    <name evidence="4" type="ORF">OAory_01046090</name>
</gene>
<dbReference type="InterPro" id="IPR015424">
    <property type="entry name" value="PyrdxlP-dep_Trfase"/>
</dbReference>
<dbReference type="eggNOG" id="KOG0256">
    <property type="taxonomic scope" value="Eukaryota"/>
</dbReference>
<dbReference type="PROSITE" id="PS00105">
    <property type="entry name" value="AA_TRANSFER_CLASS_1"/>
    <property type="match status" value="1"/>
</dbReference>
<dbReference type="GO" id="GO:0030170">
    <property type="term" value="F:pyridoxal phosphate binding"/>
    <property type="evidence" value="ECO:0007669"/>
    <property type="project" value="InterPro"/>
</dbReference>
<dbReference type="InterPro" id="IPR050478">
    <property type="entry name" value="Ethylene_sulfur-biosynth"/>
</dbReference>
<dbReference type="PANTHER" id="PTHR43795">
    <property type="entry name" value="BIFUNCTIONAL ASPARTATE AMINOTRANSFERASE AND GLUTAMATE/ASPARTATE-PREPHENATE AMINOTRANSFERASE-RELATED"/>
    <property type="match status" value="1"/>
</dbReference>
<evidence type="ECO:0000313" key="5">
    <source>
        <dbReference type="Proteomes" id="UP000190312"/>
    </source>
</evidence>
<dbReference type="Proteomes" id="UP000190312">
    <property type="component" value="Unassembled WGS sequence"/>
</dbReference>
<proteinExistence type="inferred from homology"/>